<organism evidence="2 3">
    <name type="scientific">Stratiformator vulcanicus</name>
    <dbReference type="NCBI Taxonomy" id="2527980"/>
    <lineage>
        <taxon>Bacteria</taxon>
        <taxon>Pseudomonadati</taxon>
        <taxon>Planctomycetota</taxon>
        <taxon>Planctomycetia</taxon>
        <taxon>Planctomycetales</taxon>
        <taxon>Planctomycetaceae</taxon>
        <taxon>Stratiformator</taxon>
    </lineage>
</organism>
<dbReference type="KEGG" id="svp:Pan189_29620"/>
<dbReference type="Gene3D" id="1.20.120.80">
    <property type="entry name" value="Cytochrome c oxidase, subunit III, four-helix bundle"/>
    <property type="match status" value="1"/>
</dbReference>
<feature type="transmembrane region" description="Helical" evidence="1">
    <location>
        <begin position="45"/>
        <end position="63"/>
    </location>
</feature>
<dbReference type="Proteomes" id="UP000317318">
    <property type="component" value="Chromosome"/>
</dbReference>
<name>A0A517R3Z0_9PLAN</name>
<dbReference type="EMBL" id="CP036268">
    <property type="protein sequence ID" value="QDT38567.1"/>
    <property type="molecule type" value="Genomic_DNA"/>
</dbReference>
<evidence type="ECO:0000313" key="2">
    <source>
        <dbReference type="EMBL" id="QDT38567.1"/>
    </source>
</evidence>
<protein>
    <recommendedName>
        <fullName evidence="4">DUF420 domain-containing protein</fullName>
    </recommendedName>
</protein>
<dbReference type="PANTHER" id="PTHR37692">
    <property type="entry name" value="HYPOTHETICAL MEMBRANE SPANNING PROTEIN"/>
    <property type="match status" value="1"/>
</dbReference>
<evidence type="ECO:0000313" key="3">
    <source>
        <dbReference type="Proteomes" id="UP000317318"/>
    </source>
</evidence>
<reference evidence="2 3" key="1">
    <citation type="submission" date="2019-02" db="EMBL/GenBank/DDBJ databases">
        <title>Deep-cultivation of Planctomycetes and their phenomic and genomic characterization uncovers novel biology.</title>
        <authorList>
            <person name="Wiegand S."/>
            <person name="Jogler M."/>
            <person name="Boedeker C."/>
            <person name="Pinto D."/>
            <person name="Vollmers J."/>
            <person name="Rivas-Marin E."/>
            <person name="Kohn T."/>
            <person name="Peeters S.H."/>
            <person name="Heuer A."/>
            <person name="Rast P."/>
            <person name="Oberbeckmann S."/>
            <person name="Bunk B."/>
            <person name="Jeske O."/>
            <person name="Meyerdierks A."/>
            <person name="Storesund J.E."/>
            <person name="Kallscheuer N."/>
            <person name="Luecker S."/>
            <person name="Lage O.M."/>
            <person name="Pohl T."/>
            <person name="Merkel B.J."/>
            <person name="Hornburger P."/>
            <person name="Mueller R.-W."/>
            <person name="Bruemmer F."/>
            <person name="Labrenz M."/>
            <person name="Spormann A.M."/>
            <person name="Op den Camp H."/>
            <person name="Overmann J."/>
            <person name="Amann R."/>
            <person name="Jetten M.S.M."/>
            <person name="Mascher T."/>
            <person name="Medema M.H."/>
            <person name="Devos D.P."/>
            <person name="Kaster A.-K."/>
            <person name="Ovreas L."/>
            <person name="Rohde M."/>
            <person name="Galperin M.Y."/>
            <person name="Jogler C."/>
        </authorList>
    </citation>
    <scope>NUCLEOTIDE SEQUENCE [LARGE SCALE GENOMIC DNA]</scope>
    <source>
        <strain evidence="2 3">Pan189</strain>
    </source>
</reference>
<dbReference type="Pfam" id="PF04238">
    <property type="entry name" value="DUF420"/>
    <property type="match status" value="1"/>
</dbReference>
<dbReference type="OrthoDB" id="9811998at2"/>
<dbReference type="InterPro" id="IPR007352">
    <property type="entry name" value="DUF420"/>
</dbReference>
<accession>A0A517R3Z0</accession>
<dbReference type="RefSeq" id="WP_145364663.1">
    <property type="nucleotide sequence ID" value="NZ_CP036268.1"/>
</dbReference>
<feature type="transmembrane region" description="Helical" evidence="1">
    <location>
        <begin position="131"/>
        <end position="150"/>
    </location>
</feature>
<dbReference type="InterPro" id="IPR013833">
    <property type="entry name" value="Cyt_c_oxidase_su3_a-hlx"/>
</dbReference>
<evidence type="ECO:0000256" key="1">
    <source>
        <dbReference type="SAM" id="Phobius"/>
    </source>
</evidence>
<gene>
    <name evidence="2" type="ORF">Pan189_29620</name>
</gene>
<keyword evidence="3" id="KW-1185">Reference proteome</keyword>
<dbReference type="GO" id="GO:0004129">
    <property type="term" value="F:cytochrome-c oxidase activity"/>
    <property type="evidence" value="ECO:0007669"/>
    <property type="project" value="InterPro"/>
</dbReference>
<dbReference type="PANTHER" id="PTHR37692:SF1">
    <property type="entry name" value="DUF420 DOMAIN-CONTAINING PROTEIN"/>
    <property type="match status" value="1"/>
</dbReference>
<dbReference type="AlphaFoldDB" id="A0A517R3Z0"/>
<feature type="transmembrane region" description="Helical" evidence="1">
    <location>
        <begin position="12"/>
        <end position="33"/>
    </location>
</feature>
<keyword evidence="1" id="KW-1133">Transmembrane helix</keyword>
<keyword evidence="1" id="KW-0472">Membrane</keyword>
<proteinExistence type="predicted"/>
<dbReference type="GO" id="GO:0022904">
    <property type="term" value="P:respiratory electron transport chain"/>
    <property type="evidence" value="ECO:0007669"/>
    <property type="project" value="InterPro"/>
</dbReference>
<keyword evidence="1" id="KW-0812">Transmembrane</keyword>
<feature type="transmembrane region" description="Helical" evidence="1">
    <location>
        <begin position="83"/>
        <end position="111"/>
    </location>
</feature>
<dbReference type="GO" id="GO:0016020">
    <property type="term" value="C:membrane"/>
    <property type="evidence" value="ECO:0007669"/>
    <property type="project" value="InterPro"/>
</dbReference>
<evidence type="ECO:0008006" key="4">
    <source>
        <dbReference type="Google" id="ProtNLM"/>
    </source>
</evidence>
<sequence length="154" mass="17193">MPDELPDWIAALPAINAALNSLATLCLAAAFIAIKKKRVHLHRNLMLTAFGISIAFLACYLTYHEGLRQYTGEAGRAFTGQGIIRPIYFTILISHIILAVTVPVLAIAAIYQAWRKNWSAHKSVVKYAFPVWMYVSVTGVVIYFMLYHWVGPAL</sequence>